<name>A0ABW1M0Y5_9ACTN</name>
<organism evidence="2 3">
    <name type="scientific">Streptomyces pratens</name>
    <dbReference type="NCBI Taxonomy" id="887456"/>
    <lineage>
        <taxon>Bacteria</taxon>
        <taxon>Bacillati</taxon>
        <taxon>Actinomycetota</taxon>
        <taxon>Actinomycetes</taxon>
        <taxon>Kitasatosporales</taxon>
        <taxon>Streptomycetaceae</taxon>
        <taxon>Streptomyces</taxon>
    </lineage>
</organism>
<protein>
    <submittedName>
        <fullName evidence="2">Uncharacterized protein</fullName>
    </submittedName>
</protein>
<keyword evidence="3" id="KW-1185">Reference proteome</keyword>
<accession>A0ABW1M0Y5</accession>
<dbReference type="EMBL" id="JBHSPT010000039">
    <property type="protein sequence ID" value="MFC6057241.1"/>
    <property type="molecule type" value="Genomic_DNA"/>
</dbReference>
<sequence length="95" mass="10367">MKTTTPQPVKGRPVMLVAVRQGPSLRSVEETMRDNDNLGTTRSTQGIGAAGQRRNRSHELISGDGVDVKMISMTSEFTERRVTEGQGSFTSESRA</sequence>
<reference evidence="3" key="1">
    <citation type="journal article" date="2019" name="Int. J. Syst. Evol. Microbiol.">
        <title>The Global Catalogue of Microorganisms (GCM) 10K type strain sequencing project: providing services to taxonomists for standard genome sequencing and annotation.</title>
        <authorList>
            <consortium name="The Broad Institute Genomics Platform"/>
            <consortium name="The Broad Institute Genome Sequencing Center for Infectious Disease"/>
            <person name="Wu L."/>
            <person name="Ma J."/>
        </authorList>
    </citation>
    <scope>NUCLEOTIDE SEQUENCE [LARGE SCALE GENOMIC DNA]</scope>
    <source>
        <strain evidence="3">JCM 12763</strain>
    </source>
</reference>
<proteinExistence type="predicted"/>
<feature type="region of interest" description="Disordered" evidence="1">
    <location>
        <begin position="29"/>
        <end position="55"/>
    </location>
</feature>
<dbReference type="Proteomes" id="UP001596242">
    <property type="component" value="Unassembled WGS sequence"/>
</dbReference>
<gene>
    <name evidence="2" type="ORF">ACFP50_17720</name>
</gene>
<evidence type="ECO:0000313" key="2">
    <source>
        <dbReference type="EMBL" id="MFC6057241.1"/>
    </source>
</evidence>
<comment type="caution">
    <text evidence="2">The sequence shown here is derived from an EMBL/GenBank/DDBJ whole genome shotgun (WGS) entry which is preliminary data.</text>
</comment>
<dbReference type="RefSeq" id="WP_386398559.1">
    <property type="nucleotide sequence ID" value="NZ_JBHSPT010000039.1"/>
</dbReference>
<feature type="compositionally biased region" description="Polar residues" evidence="1">
    <location>
        <begin position="37"/>
        <end position="46"/>
    </location>
</feature>
<evidence type="ECO:0000313" key="3">
    <source>
        <dbReference type="Proteomes" id="UP001596242"/>
    </source>
</evidence>
<evidence type="ECO:0000256" key="1">
    <source>
        <dbReference type="SAM" id="MobiDB-lite"/>
    </source>
</evidence>